<keyword evidence="2" id="KW-1185">Reference proteome</keyword>
<sequence length="206" mass="23301">MFLFSKTGSATLVLYVPDASGKALEILVTKSFIVVKNNELFLRVGGKEHRYPSKAFNKGLLKLLRENSAFPKTKKATSRKMAATLMEVFDGFVNNMKDLYWPNRASLPEQIDSPLYLLGDKLRVNKSNQLFKSNRVKSKGANYVFSLVKVPKKVMGNAKRPPTVKEIAHPETKVITIALHLEMGETSRRAVMVVKELLKEIHFLDY</sequence>
<evidence type="ECO:0000313" key="2">
    <source>
        <dbReference type="Proteomes" id="UP000076962"/>
    </source>
</evidence>
<dbReference type="AlphaFoldDB" id="A0A176S0G6"/>
<comment type="caution">
    <text evidence="1">The sequence shown here is derived from an EMBL/GenBank/DDBJ whole genome shotgun (WGS) entry which is preliminary data.</text>
</comment>
<reference evidence="1 2" key="1">
    <citation type="submission" date="2016-05" db="EMBL/GenBank/DDBJ databases">
        <title>Single-cell genome of chain-forming Candidatus Thiomargarita nelsonii and comparison to other large sulfur-oxidizing bacteria.</title>
        <authorList>
            <person name="Winkel M."/>
            <person name="Salman V."/>
            <person name="Woyke T."/>
            <person name="Schulz-Vogt H."/>
            <person name="Richter M."/>
            <person name="Flood B."/>
            <person name="Bailey J."/>
            <person name="Amann R."/>
            <person name="Mussmann M."/>
        </authorList>
    </citation>
    <scope>NUCLEOTIDE SEQUENCE [LARGE SCALE GENOMIC DNA]</scope>
    <source>
        <strain evidence="1 2">THI036</strain>
    </source>
</reference>
<dbReference type="EMBL" id="LUTY01001552">
    <property type="protein sequence ID" value="OAD21553.1"/>
    <property type="molecule type" value="Genomic_DNA"/>
</dbReference>
<organism evidence="1 2">
    <name type="scientific">Candidatus Thiomargarita nelsonii</name>
    <dbReference type="NCBI Taxonomy" id="1003181"/>
    <lineage>
        <taxon>Bacteria</taxon>
        <taxon>Pseudomonadati</taxon>
        <taxon>Pseudomonadota</taxon>
        <taxon>Gammaproteobacteria</taxon>
        <taxon>Thiotrichales</taxon>
        <taxon>Thiotrichaceae</taxon>
        <taxon>Thiomargarita</taxon>
    </lineage>
</organism>
<dbReference type="Proteomes" id="UP000076962">
    <property type="component" value="Unassembled WGS sequence"/>
</dbReference>
<accession>A0A176S0G6</accession>
<protein>
    <submittedName>
        <fullName evidence="1">Uncharacterized protein</fullName>
    </submittedName>
</protein>
<name>A0A176S0G6_9GAMM</name>
<gene>
    <name evidence="1" type="ORF">THIOM_002674</name>
</gene>
<proteinExistence type="predicted"/>
<evidence type="ECO:0000313" key="1">
    <source>
        <dbReference type="EMBL" id="OAD21553.1"/>
    </source>
</evidence>